<comment type="function">
    <text evidence="1 5">May function as somatic storage protein during early seedling development.</text>
</comment>
<dbReference type="PANTHER" id="PTHR31284">
    <property type="entry name" value="ACID PHOSPHATASE-LIKE PROTEIN"/>
    <property type="match status" value="1"/>
</dbReference>
<evidence type="ECO:0000313" key="8">
    <source>
        <dbReference type="Proteomes" id="UP000233551"/>
    </source>
</evidence>
<evidence type="ECO:0000256" key="5">
    <source>
        <dbReference type="PIRNR" id="PIRNR002674"/>
    </source>
</evidence>
<sequence>MWPVGFLPLLLLVAIWVTQSQSSPPPLTHQIHLLRPLSGSAGEAVYGLSCLSWRLGVETHNVIGWSTIPGKCEGYVGHYMLGHQYRADSKVDVWIFDTDETSLSNLPYYARHGFGVEKYNSTLFNAWVEEGKAPALPETLRLYKKLQSLGIKPVFITGRTEDQRNVTKSNLLRAGYHSWEKLVLKASSYPTAVAYKSSQREQIEKSGYRIIGNIGDQWSDLLGSHAGNRTFKLPDPMYYIS</sequence>
<evidence type="ECO:0000256" key="6">
    <source>
        <dbReference type="SAM" id="SignalP"/>
    </source>
</evidence>
<keyword evidence="3 5" id="KW-0758">Storage protein</keyword>
<evidence type="ECO:0000256" key="2">
    <source>
        <dbReference type="ARBA" id="ARBA00022729"/>
    </source>
</evidence>
<dbReference type="Gene3D" id="3.40.50.1000">
    <property type="entry name" value="HAD superfamily/HAD-like"/>
    <property type="match status" value="1"/>
</dbReference>
<comment type="caution">
    <text evidence="7">The sequence shown here is derived from an EMBL/GenBank/DDBJ whole genome shotgun (WGS) entry which is preliminary data.</text>
</comment>
<evidence type="ECO:0000256" key="3">
    <source>
        <dbReference type="ARBA" id="ARBA00022761"/>
    </source>
</evidence>
<keyword evidence="4" id="KW-0325">Glycoprotein</keyword>
<evidence type="ECO:0000256" key="4">
    <source>
        <dbReference type="ARBA" id="ARBA00023180"/>
    </source>
</evidence>
<dbReference type="PIRSF" id="PIRSF002674">
    <property type="entry name" value="VSP"/>
    <property type="match status" value="1"/>
</dbReference>
<dbReference type="InterPro" id="IPR023214">
    <property type="entry name" value="HAD_sf"/>
</dbReference>
<dbReference type="CDD" id="cd07535">
    <property type="entry name" value="HAD_VSP"/>
    <property type="match status" value="1"/>
</dbReference>
<gene>
    <name evidence="7" type="ORF">CRG98_050337</name>
</gene>
<evidence type="ECO:0000313" key="7">
    <source>
        <dbReference type="EMBL" id="PKH53211.1"/>
    </source>
</evidence>
<reference evidence="7 8" key="1">
    <citation type="submission" date="2017-11" db="EMBL/GenBank/DDBJ databases">
        <title>De-novo sequencing of pomegranate (Punica granatum L.) genome.</title>
        <authorList>
            <person name="Akparov Z."/>
            <person name="Amiraslanov A."/>
            <person name="Hajiyeva S."/>
            <person name="Abbasov M."/>
            <person name="Kaur K."/>
            <person name="Hamwieh A."/>
            <person name="Solovyev V."/>
            <person name="Salamov A."/>
            <person name="Braich B."/>
            <person name="Kosarev P."/>
            <person name="Mahmoud A."/>
            <person name="Hajiyev E."/>
            <person name="Babayeva S."/>
            <person name="Izzatullayeva V."/>
            <person name="Mammadov A."/>
            <person name="Mammadov A."/>
            <person name="Sharifova S."/>
            <person name="Ojaghi J."/>
            <person name="Eynullazada K."/>
            <person name="Bayramov B."/>
            <person name="Abdulazimova A."/>
            <person name="Shahmuradov I."/>
        </authorList>
    </citation>
    <scope>NUCLEOTIDE SEQUENCE [LARGE SCALE GENOMIC DNA]</scope>
    <source>
        <strain evidence="8">cv. AG2017</strain>
        <tissue evidence="7">Leaf</tissue>
    </source>
</reference>
<feature type="chain" id="PRO_5014147228" description="Acid phosphatase 1-like" evidence="6">
    <location>
        <begin position="23"/>
        <end position="241"/>
    </location>
</feature>
<dbReference type="PANTHER" id="PTHR31284:SF19">
    <property type="entry name" value="VEGETATIVE STORAGE PROTEIN 1-RELATED"/>
    <property type="match status" value="1"/>
</dbReference>
<keyword evidence="2 6" id="KW-0732">Signal</keyword>
<protein>
    <recommendedName>
        <fullName evidence="9">Acid phosphatase 1-like</fullName>
    </recommendedName>
</protein>
<dbReference type="InterPro" id="IPR014403">
    <property type="entry name" value="APS1/VSP"/>
</dbReference>
<dbReference type="Pfam" id="PF03767">
    <property type="entry name" value="Acid_phosphat_B"/>
    <property type="match status" value="1"/>
</dbReference>
<dbReference type="AlphaFoldDB" id="A0A2I0GFB3"/>
<dbReference type="Proteomes" id="UP000233551">
    <property type="component" value="Unassembled WGS sequence"/>
</dbReference>
<keyword evidence="8" id="KW-1185">Reference proteome</keyword>
<proteinExistence type="inferred from homology"/>
<dbReference type="EMBL" id="PGOL01045184">
    <property type="protein sequence ID" value="PKH53211.1"/>
    <property type="molecule type" value="Genomic_DNA"/>
</dbReference>
<feature type="signal peptide" evidence="6">
    <location>
        <begin position="1"/>
        <end position="22"/>
    </location>
</feature>
<name>A0A2I0GFB3_PUNGR</name>
<dbReference type="GO" id="GO:0045735">
    <property type="term" value="F:nutrient reservoir activity"/>
    <property type="evidence" value="ECO:0007669"/>
    <property type="project" value="UniProtKB-UniRule"/>
</dbReference>
<dbReference type="InterPro" id="IPR036412">
    <property type="entry name" value="HAD-like_sf"/>
</dbReference>
<organism evidence="7 8">
    <name type="scientific">Punica granatum</name>
    <name type="common">Pomegranate</name>
    <dbReference type="NCBI Taxonomy" id="22663"/>
    <lineage>
        <taxon>Eukaryota</taxon>
        <taxon>Viridiplantae</taxon>
        <taxon>Streptophyta</taxon>
        <taxon>Embryophyta</taxon>
        <taxon>Tracheophyta</taxon>
        <taxon>Spermatophyta</taxon>
        <taxon>Magnoliopsida</taxon>
        <taxon>eudicotyledons</taxon>
        <taxon>Gunneridae</taxon>
        <taxon>Pentapetalae</taxon>
        <taxon>rosids</taxon>
        <taxon>malvids</taxon>
        <taxon>Myrtales</taxon>
        <taxon>Lythraceae</taxon>
        <taxon>Punica</taxon>
    </lineage>
</organism>
<accession>A0A2I0GFB3</accession>
<comment type="similarity">
    <text evidence="5">Belongs to the APS1/VSP family.</text>
</comment>
<evidence type="ECO:0008006" key="9">
    <source>
        <dbReference type="Google" id="ProtNLM"/>
    </source>
</evidence>
<dbReference type="STRING" id="22663.A0A2I0GFB3"/>
<dbReference type="InterPro" id="IPR005519">
    <property type="entry name" value="Acid_phosphat_B-like"/>
</dbReference>
<evidence type="ECO:0000256" key="1">
    <source>
        <dbReference type="ARBA" id="ARBA00002410"/>
    </source>
</evidence>
<dbReference type="SUPFAM" id="SSF56784">
    <property type="entry name" value="HAD-like"/>
    <property type="match status" value="1"/>
</dbReference>